<feature type="region of interest" description="Disordered" evidence="1">
    <location>
        <begin position="75"/>
        <end position="104"/>
    </location>
</feature>
<evidence type="ECO:0000313" key="2">
    <source>
        <dbReference type="EMBL" id="KYO37465.1"/>
    </source>
</evidence>
<reference evidence="2 3" key="1">
    <citation type="journal article" date="2012" name="Genome Biol.">
        <title>Sequencing three crocodilian genomes to illuminate the evolution of archosaurs and amniotes.</title>
        <authorList>
            <person name="St John J.A."/>
            <person name="Braun E.L."/>
            <person name="Isberg S.R."/>
            <person name="Miles L.G."/>
            <person name="Chong A.Y."/>
            <person name="Gongora J."/>
            <person name="Dalzell P."/>
            <person name="Moran C."/>
            <person name="Bed'hom B."/>
            <person name="Abzhanov A."/>
            <person name="Burgess S.C."/>
            <person name="Cooksey A.M."/>
            <person name="Castoe T.A."/>
            <person name="Crawford N.G."/>
            <person name="Densmore L.D."/>
            <person name="Drew J.C."/>
            <person name="Edwards S.V."/>
            <person name="Faircloth B.C."/>
            <person name="Fujita M.K."/>
            <person name="Greenwold M.J."/>
            <person name="Hoffmann F.G."/>
            <person name="Howard J.M."/>
            <person name="Iguchi T."/>
            <person name="Janes D.E."/>
            <person name="Khan S.Y."/>
            <person name="Kohno S."/>
            <person name="de Koning A.J."/>
            <person name="Lance S.L."/>
            <person name="McCarthy F.M."/>
            <person name="McCormack J.E."/>
            <person name="Merchant M.E."/>
            <person name="Peterson D.G."/>
            <person name="Pollock D.D."/>
            <person name="Pourmand N."/>
            <person name="Raney B.J."/>
            <person name="Roessler K.A."/>
            <person name="Sanford J.R."/>
            <person name="Sawyer R.H."/>
            <person name="Schmidt C.J."/>
            <person name="Triplett E.W."/>
            <person name="Tuberville T.D."/>
            <person name="Venegas-Anaya M."/>
            <person name="Howard J.T."/>
            <person name="Jarvis E.D."/>
            <person name="Guillette L.J.Jr."/>
            <person name="Glenn T.C."/>
            <person name="Green R.E."/>
            <person name="Ray D.A."/>
        </authorList>
    </citation>
    <scope>NUCLEOTIDE SEQUENCE [LARGE SCALE GENOMIC DNA]</scope>
    <source>
        <strain evidence="2">KSC_2009_1</strain>
    </source>
</reference>
<keyword evidence="3" id="KW-1185">Reference proteome</keyword>
<comment type="caution">
    <text evidence="2">The sequence shown here is derived from an EMBL/GenBank/DDBJ whole genome shotgun (WGS) entry which is preliminary data.</text>
</comment>
<dbReference type="Proteomes" id="UP000050525">
    <property type="component" value="Unassembled WGS sequence"/>
</dbReference>
<dbReference type="EMBL" id="AKHW03002722">
    <property type="protein sequence ID" value="KYO37465.1"/>
    <property type="molecule type" value="Genomic_DNA"/>
</dbReference>
<sequence>MDSLQQLSSCPVAPRDLILDTRLSHYPRTPCTSSSSGVPSNECFYPSGAIGLQLQEFSEASGTDLSHWAHQIHLPGPEAAHGREVPVSKTDGGSGFLPASAGAL</sequence>
<accession>A0A151NLV5</accession>
<organism evidence="2 3">
    <name type="scientific">Alligator mississippiensis</name>
    <name type="common">American alligator</name>
    <dbReference type="NCBI Taxonomy" id="8496"/>
    <lineage>
        <taxon>Eukaryota</taxon>
        <taxon>Metazoa</taxon>
        <taxon>Chordata</taxon>
        <taxon>Craniata</taxon>
        <taxon>Vertebrata</taxon>
        <taxon>Euteleostomi</taxon>
        <taxon>Archelosauria</taxon>
        <taxon>Archosauria</taxon>
        <taxon>Crocodylia</taxon>
        <taxon>Alligatoridae</taxon>
        <taxon>Alligatorinae</taxon>
        <taxon>Alligator</taxon>
    </lineage>
</organism>
<evidence type="ECO:0000313" key="3">
    <source>
        <dbReference type="Proteomes" id="UP000050525"/>
    </source>
</evidence>
<name>A0A151NLV5_ALLMI</name>
<proteinExistence type="predicted"/>
<evidence type="ECO:0000256" key="1">
    <source>
        <dbReference type="SAM" id="MobiDB-lite"/>
    </source>
</evidence>
<protein>
    <submittedName>
        <fullName evidence="2">Uncharacterized protein</fullName>
    </submittedName>
</protein>
<dbReference type="AlphaFoldDB" id="A0A151NLV5"/>
<gene>
    <name evidence="2" type="ORF">Y1Q_0017265</name>
</gene>